<dbReference type="PROSITE" id="PS51257">
    <property type="entry name" value="PROKAR_LIPOPROTEIN"/>
    <property type="match status" value="1"/>
</dbReference>
<feature type="chain" id="PRO_5045582886" evidence="1">
    <location>
        <begin position="21"/>
        <end position="287"/>
    </location>
</feature>
<protein>
    <submittedName>
        <fullName evidence="2">MalM family protein</fullName>
    </submittedName>
</protein>
<evidence type="ECO:0000256" key="1">
    <source>
        <dbReference type="SAM" id="SignalP"/>
    </source>
</evidence>
<reference evidence="2" key="1">
    <citation type="submission" date="2022-07" db="EMBL/GenBank/DDBJ databases">
        <title>Genome sequencing of Photobacterium atrarenae GJH2-4.</title>
        <authorList>
            <person name="Park S.-J."/>
        </authorList>
    </citation>
    <scope>NUCLEOTIDE SEQUENCE</scope>
    <source>
        <strain evidence="2">GJH2-4</strain>
    </source>
</reference>
<accession>A0ABY5GL77</accession>
<gene>
    <name evidence="2" type="ORF">NNL38_22945</name>
</gene>
<dbReference type="Pfam" id="PF07148">
    <property type="entry name" value="MalM"/>
    <property type="match status" value="1"/>
</dbReference>
<evidence type="ECO:0000313" key="2">
    <source>
        <dbReference type="EMBL" id="UTV29865.1"/>
    </source>
</evidence>
<name>A0ABY5GL77_9GAMM</name>
<keyword evidence="1" id="KW-0732">Signal</keyword>
<sequence>MSKMKMTFAALLTASLIGCAASPVAVSKDVAVNATVCCNTYGEFSWVPMQGDEIDFVVDEYSQVGQFPDGKSYFAAFALPENVERMRVTLNSWMKSEGVFAPKVLLLDPNFQPVKSIELDEFKVAPSKLFSLNSYQHRFTMEQATTPYLVVYSPRDYRQDSITIPHPERLRAEELGLARPMVTDPVIEHQRFGSLTLELKALNMRAYRVGETQPSRGTTQVKPASQPAAVPVTAGAPMLAESEAFYNRQIKAAVAQNDIQKALKLMEEAKRAGSTTAEATFIELMQK</sequence>
<dbReference type="EMBL" id="CP101509">
    <property type="protein sequence ID" value="UTV29865.1"/>
    <property type="molecule type" value="Genomic_DNA"/>
</dbReference>
<dbReference type="InterPro" id="IPR010794">
    <property type="entry name" value="MalM"/>
</dbReference>
<proteinExistence type="predicted"/>
<evidence type="ECO:0000313" key="3">
    <source>
        <dbReference type="Proteomes" id="UP001057998"/>
    </source>
</evidence>
<dbReference type="RefSeq" id="WP_255391196.1">
    <property type="nucleotide sequence ID" value="NZ_CP101509.1"/>
</dbReference>
<organism evidence="2 3">
    <name type="scientific">Photobacterium atrarenae</name>
    <dbReference type="NCBI Taxonomy" id="865757"/>
    <lineage>
        <taxon>Bacteria</taxon>
        <taxon>Pseudomonadati</taxon>
        <taxon>Pseudomonadota</taxon>
        <taxon>Gammaproteobacteria</taxon>
        <taxon>Vibrionales</taxon>
        <taxon>Vibrionaceae</taxon>
        <taxon>Photobacterium</taxon>
    </lineage>
</organism>
<feature type="signal peptide" evidence="1">
    <location>
        <begin position="1"/>
        <end position="20"/>
    </location>
</feature>
<dbReference type="Proteomes" id="UP001057998">
    <property type="component" value="Chromosome 2"/>
</dbReference>
<keyword evidence="3" id="KW-1185">Reference proteome</keyword>